<gene>
    <name evidence="1" type="ORF">AG1IA_09054</name>
</gene>
<reference evidence="1 2" key="1">
    <citation type="journal article" date="2013" name="Nat. Commun.">
        <title>The evolution and pathogenic mechanisms of the rice sheath blight pathogen.</title>
        <authorList>
            <person name="Zheng A."/>
            <person name="Lin R."/>
            <person name="Xu L."/>
            <person name="Qin P."/>
            <person name="Tang C."/>
            <person name="Ai P."/>
            <person name="Zhang D."/>
            <person name="Liu Y."/>
            <person name="Sun Z."/>
            <person name="Feng H."/>
            <person name="Wang Y."/>
            <person name="Chen Y."/>
            <person name="Liang X."/>
            <person name="Fu R."/>
            <person name="Li Q."/>
            <person name="Zhang J."/>
            <person name="Yu X."/>
            <person name="Xie Z."/>
            <person name="Ding L."/>
            <person name="Guan P."/>
            <person name="Tang J."/>
            <person name="Liang Y."/>
            <person name="Wang S."/>
            <person name="Deng Q."/>
            <person name="Li S."/>
            <person name="Zhu J."/>
            <person name="Wang L."/>
            <person name="Liu H."/>
            <person name="Li P."/>
        </authorList>
    </citation>
    <scope>NUCLEOTIDE SEQUENCE [LARGE SCALE GENOMIC DNA]</scope>
    <source>
        <strain evidence="2">AG-1 IA</strain>
    </source>
</reference>
<protein>
    <submittedName>
        <fullName evidence="1">Uncharacterized protein</fullName>
    </submittedName>
</protein>
<keyword evidence="2" id="KW-1185">Reference proteome</keyword>
<accession>L8WJK7</accession>
<dbReference type="Proteomes" id="UP000011668">
    <property type="component" value="Unassembled WGS sequence"/>
</dbReference>
<organism evidence="1 2">
    <name type="scientific">Thanatephorus cucumeris (strain AG1-IA)</name>
    <name type="common">Rice sheath blight fungus</name>
    <name type="synonym">Rhizoctonia solani</name>
    <dbReference type="NCBI Taxonomy" id="983506"/>
    <lineage>
        <taxon>Eukaryota</taxon>
        <taxon>Fungi</taxon>
        <taxon>Dikarya</taxon>
        <taxon>Basidiomycota</taxon>
        <taxon>Agaricomycotina</taxon>
        <taxon>Agaricomycetes</taxon>
        <taxon>Cantharellales</taxon>
        <taxon>Ceratobasidiaceae</taxon>
        <taxon>Rhizoctonia</taxon>
        <taxon>Rhizoctonia solani AG-1</taxon>
    </lineage>
</organism>
<name>L8WJK7_THACA</name>
<proteinExistence type="predicted"/>
<dbReference type="HOGENOM" id="CLU_2063077_0_0_1"/>
<evidence type="ECO:0000313" key="2">
    <source>
        <dbReference type="Proteomes" id="UP000011668"/>
    </source>
</evidence>
<dbReference type="EMBL" id="AFRT01002955">
    <property type="protein sequence ID" value="ELU36912.1"/>
    <property type="molecule type" value="Genomic_DNA"/>
</dbReference>
<comment type="caution">
    <text evidence="1">The sequence shown here is derived from an EMBL/GenBank/DDBJ whole genome shotgun (WGS) entry which is preliminary data.</text>
</comment>
<evidence type="ECO:0000313" key="1">
    <source>
        <dbReference type="EMBL" id="ELU36912.1"/>
    </source>
</evidence>
<dbReference type="AlphaFoldDB" id="L8WJK7"/>
<sequence length="119" mass="13574">MSWMCDPRSRFCLYQKGYVNLSRYVLTGPSLEEKAASNVIPNSRFTSFDLRAGHGYRSFGRGVSTLYGTRRIESNGYMLSGTNKPLWCDKILKISTSVKDSFFSRIWSENYNVSMLLSA</sequence>